<dbReference type="Pfam" id="PF01400">
    <property type="entry name" value="Astacin"/>
    <property type="match status" value="1"/>
</dbReference>
<evidence type="ECO:0000256" key="1">
    <source>
        <dbReference type="ARBA" id="ARBA00004613"/>
    </source>
</evidence>
<keyword evidence="7 8" id="KW-0645">Protease</keyword>
<dbReference type="WBParaSite" id="SVE_0065410.1">
    <property type="protein sequence ID" value="SVE_0065410.1"/>
    <property type="gene ID" value="SVE_0065410"/>
</dbReference>
<dbReference type="SUPFAM" id="SSF55486">
    <property type="entry name" value="Metalloproteases ('zincins'), catalytic domain"/>
    <property type="match status" value="1"/>
</dbReference>
<dbReference type="InterPro" id="IPR034035">
    <property type="entry name" value="Astacin-like_dom"/>
</dbReference>
<feature type="chain" id="PRO_5005120703" description="Zinc metalloproteinase" evidence="6 8">
    <location>
        <begin position="20"/>
        <end position="383"/>
    </location>
</feature>
<keyword evidence="5" id="KW-0325">Glycoprotein</keyword>
<dbReference type="CDD" id="cd04280">
    <property type="entry name" value="ZnMc_astacin_like"/>
    <property type="match status" value="1"/>
</dbReference>
<dbReference type="PIRSF" id="PIRSF036365">
    <property type="entry name" value="Astacin_nematoda"/>
    <property type="match status" value="1"/>
</dbReference>
<comment type="subcellular location">
    <subcellularLocation>
        <location evidence="1 6">Secreted</location>
    </subcellularLocation>
</comment>
<organism evidence="10 11">
    <name type="scientific">Strongyloides venezuelensis</name>
    <name type="common">Threadworm</name>
    <dbReference type="NCBI Taxonomy" id="75913"/>
    <lineage>
        <taxon>Eukaryota</taxon>
        <taxon>Metazoa</taxon>
        <taxon>Ecdysozoa</taxon>
        <taxon>Nematoda</taxon>
        <taxon>Chromadorea</taxon>
        <taxon>Rhabditida</taxon>
        <taxon>Tylenchina</taxon>
        <taxon>Panagrolaimomorpha</taxon>
        <taxon>Strongyloidoidea</taxon>
        <taxon>Strongyloididae</taxon>
        <taxon>Strongyloides</taxon>
    </lineage>
</organism>
<dbReference type="PANTHER" id="PTHR10127:SF802">
    <property type="entry name" value="ZINC METALLOPROTEINASE NAS-10"/>
    <property type="match status" value="1"/>
</dbReference>
<evidence type="ECO:0000259" key="9">
    <source>
        <dbReference type="PROSITE" id="PS51864"/>
    </source>
</evidence>
<dbReference type="GO" id="GO:0018996">
    <property type="term" value="P:molting cycle, collagen and cuticulin-based cuticle"/>
    <property type="evidence" value="ECO:0007669"/>
    <property type="project" value="InterPro"/>
</dbReference>
<evidence type="ECO:0000313" key="11">
    <source>
        <dbReference type="WBParaSite" id="SVE_0065410.1"/>
    </source>
</evidence>
<dbReference type="InterPro" id="IPR006026">
    <property type="entry name" value="Peptidase_Metallo"/>
</dbReference>
<dbReference type="InterPro" id="IPR024079">
    <property type="entry name" value="MetalloPept_cat_dom_sf"/>
</dbReference>
<reference evidence="10" key="1">
    <citation type="submission" date="2014-07" db="EMBL/GenBank/DDBJ databases">
        <authorList>
            <person name="Martin A.A"/>
            <person name="De Silva N."/>
        </authorList>
    </citation>
    <scope>NUCLEOTIDE SEQUENCE</scope>
</reference>
<dbReference type="GO" id="GO:0006508">
    <property type="term" value="P:proteolysis"/>
    <property type="evidence" value="ECO:0007669"/>
    <property type="project" value="UniProtKB-KW"/>
</dbReference>
<dbReference type="InterPro" id="IPR001506">
    <property type="entry name" value="Peptidase_M12A"/>
</dbReference>
<sequence length="383" mass="43894">MNFFIELFLFSQCIMKVISNVSSEYNHFYFHNIFKNEGTLKTGANSEFFETRVKKSIVKNMPLRWTFPIDYHIRHDVNRNTVKTALAIIEKETCIRFRETIYFTNGGLNYVNGSSGCVSYVGKASNGKPQDILLGTDCNKVTIAIHETCHALGVIHEMTRHDRNSYIDIKYKNIDPRVVFNFQPYDLSKAISYGLKYDFGSVMHYDRYAGSANELLAMKPKHWSYLKTIGQSTRVAFNDMKQLNLKYCSNKCRNSKFKCKRGGYPDPNKCTVCKCPEFYTKPLCTKLLPSHKSCGPIRLFNTKKIDRELTVSGLKTCYYQITAPIGRKIRLYIVKTELLNNFVCQKDKGLEIKFLADKSVSGAMLCGRNSGKIIISQNNILAM</sequence>
<comment type="caution">
    <text evidence="7">Lacks conserved residue(s) required for the propagation of feature annotation.</text>
</comment>
<dbReference type="Gene3D" id="3.40.390.10">
    <property type="entry name" value="Collagenase (Catalytic Domain)"/>
    <property type="match status" value="1"/>
</dbReference>
<dbReference type="SMART" id="SM00235">
    <property type="entry name" value="ZnMc"/>
    <property type="match status" value="1"/>
</dbReference>
<evidence type="ECO:0000256" key="7">
    <source>
        <dbReference type="PROSITE-ProRule" id="PRU01211"/>
    </source>
</evidence>
<feature type="binding site" evidence="7">
    <location>
        <position position="150"/>
    </location>
    <ligand>
        <name>Zn(2+)</name>
        <dbReference type="ChEBI" id="CHEBI:29105"/>
        <note>catalytic</note>
    </ligand>
</feature>
<evidence type="ECO:0000256" key="5">
    <source>
        <dbReference type="ARBA" id="ARBA00023180"/>
    </source>
</evidence>
<keyword evidence="7 8" id="KW-0862">Zinc</keyword>
<keyword evidence="7 8" id="KW-0482">Metalloprotease</keyword>
<dbReference type="Proteomes" id="UP000035680">
    <property type="component" value="Unassembled WGS sequence"/>
</dbReference>
<feature type="signal peptide" evidence="6 8">
    <location>
        <begin position="1"/>
        <end position="19"/>
    </location>
</feature>
<comment type="cofactor">
    <cofactor evidence="7 8">
        <name>Zn(2+)</name>
        <dbReference type="ChEBI" id="CHEBI:29105"/>
    </cofactor>
    <text evidence="7 8">Binds 1 zinc ion per subunit.</text>
</comment>
<keyword evidence="4" id="KW-1015">Disulfide bond</keyword>
<keyword evidence="3 6" id="KW-0732">Signal</keyword>
<protein>
    <recommendedName>
        <fullName evidence="6">Zinc metalloproteinase</fullName>
    </recommendedName>
</protein>
<feature type="binding site" evidence="7">
    <location>
        <position position="146"/>
    </location>
    <ligand>
        <name>Zn(2+)</name>
        <dbReference type="ChEBI" id="CHEBI:29105"/>
        <note>catalytic</note>
    </ligand>
</feature>
<proteinExistence type="predicted"/>
<dbReference type="GO" id="GO:0004222">
    <property type="term" value="F:metalloendopeptidase activity"/>
    <property type="evidence" value="ECO:0007669"/>
    <property type="project" value="UniProtKB-UniRule"/>
</dbReference>
<keyword evidence="7 8" id="KW-0378">Hydrolase</keyword>
<evidence type="ECO:0000313" key="10">
    <source>
        <dbReference type="Proteomes" id="UP000035680"/>
    </source>
</evidence>
<dbReference type="GO" id="GO:0005576">
    <property type="term" value="C:extracellular region"/>
    <property type="evidence" value="ECO:0007669"/>
    <property type="project" value="UniProtKB-SubCell"/>
</dbReference>
<evidence type="ECO:0000256" key="6">
    <source>
        <dbReference type="PIRNR" id="PIRNR036365"/>
    </source>
</evidence>
<keyword evidence="2 6" id="KW-0964">Secreted</keyword>
<dbReference type="AlphaFoldDB" id="A0A0K0EVV5"/>
<dbReference type="PROSITE" id="PS51864">
    <property type="entry name" value="ASTACIN"/>
    <property type="match status" value="1"/>
</dbReference>
<name>A0A0K0EVV5_STRVS</name>
<evidence type="ECO:0000256" key="3">
    <source>
        <dbReference type="ARBA" id="ARBA00022729"/>
    </source>
</evidence>
<evidence type="ECO:0000256" key="8">
    <source>
        <dbReference type="RuleBase" id="RU361183"/>
    </source>
</evidence>
<dbReference type="GO" id="GO:0008270">
    <property type="term" value="F:zinc ion binding"/>
    <property type="evidence" value="ECO:0007669"/>
    <property type="project" value="UniProtKB-UniRule"/>
</dbReference>
<feature type="binding site" evidence="7">
    <location>
        <position position="156"/>
    </location>
    <ligand>
        <name>Zn(2+)</name>
        <dbReference type="ChEBI" id="CHEBI:29105"/>
        <note>catalytic</note>
    </ligand>
</feature>
<accession>A0A0K0EVV5</accession>
<reference evidence="11" key="2">
    <citation type="submission" date="2015-08" db="UniProtKB">
        <authorList>
            <consortium name="WormBaseParasite"/>
        </authorList>
    </citation>
    <scope>IDENTIFICATION</scope>
</reference>
<dbReference type="PANTHER" id="PTHR10127">
    <property type="entry name" value="DISCOIDIN, CUB, EGF, LAMININ , AND ZINC METALLOPROTEASE DOMAIN CONTAINING"/>
    <property type="match status" value="1"/>
</dbReference>
<keyword evidence="7 8" id="KW-0479">Metal-binding</keyword>
<feature type="active site" evidence="7">
    <location>
        <position position="147"/>
    </location>
</feature>
<evidence type="ECO:0000256" key="4">
    <source>
        <dbReference type="ARBA" id="ARBA00023157"/>
    </source>
</evidence>
<evidence type="ECO:0000256" key="2">
    <source>
        <dbReference type="ARBA" id="ARBA00022525"/>
    </source>
</evidence>
<dbReference type="PRINTS" id="PR00480">
    <property type="entry name" value="ASTACIN"/>
</dbReference>
<keyword evidence="10" id="KW-1185">Reference proteome</keyword>
<dbReference type="InterPro" id="IPR017050">
    <property type="entry name" value="Metallopeptidase_nem"/>
</dbReference>
<feature type="domain" description="Peptidase M12A" evidence="9">
    <location>
        <begin position="55"/>
        <end position="249"/>
    </location>
</feature>